<dbReference type="AlphaFoldDB" id="A0A9W8YE15"/>
<organism evidence="2 3">
    <name type="scientific">Neocucurbitaria cava</name>
    <dbReference type="NCBI Taxonomy" id="798079"/>
    <lineage>
        <taxon>Eukaryota</taxon>
        <taxon>Fungi</taxon>
        <taxon>Dikarya</taxon>
        <taxon>Ascomycota</taxon>
        <taxon>Pezizomycotina</taxon>
        <taxon>Dothideomycetes</taxon>
        <taxon>Pleosporomycetidae</taxon>
        <taxon>Pleosporales</taxon>
        <taxon>Pleosporineae</taxon>
        <taxon>Cucurbitariaceae</taxon>
        <taxon>Neocucurbitaria</taxon>
    </lineage>
</organism>
<evidence type="ECO:0000313" key="2">
    <source>
        <dbReference type="EMBL" id="KAJ4374733.1"/>
    </source>
</evidence>
<dbReference type="PANTHER" id="PTHR31410:SF1">
    <property type="entry name" value="POST-GPI ATTACHMENT TO PROTEINS FACTOR 4"/>
    <property type="match status" value="1"/>
</dbReference>
<keyword evidence="3" id="KW-1185">Reference proteome</keyword>
<dbReference type="OrthoDB" id="2016523at2759"/>
<dbReference type="GO" id="GO:0016757">
    <property type="term" value="F:glycosyltransferase activity"/>
    <property type="evidence" value="ECO:0007669"/>
    <property type="project" value="InterPro"/>
</dbReference>
<evidence type="ECO:0000256" key="1">
    <source>
        <dbReference type="SAM" id="Phobius"/>
    </source>
</evidence>
<protein>
    <recommendedName>
        <fullName evidence="4">Integral membrane protein</fullName>
    </recommendedName>
</protein>
<dbReference type="InterPro" id="IPR029675">
    <property type="entry name" value="PGAP4"/>
</dbReference>
<feature type="transmembrane region" description="Helical" evidence="1">
    <location>
        <begin position="304"/>
        <end position="322"/>
    </location>
</feature>
<proteinExistence type="predicted"/>
<dbReference type="GO" id="GO:0000139">
    <property type="term" value="C:Golgi membrane"/>
    <property type="evidence" value="ECO:0007669"/>
    <property type="project" value="InterPro"/>
</dbReference>
<name>A0A9W8YE15_9PLEO</name>
<keyword evidence="1" id="KW-0472">Membrane</keyword>
<evidence type="ECO:0000313" key="3">
    <source>
        <dbReference type="Proteomes" id="UP001140560"/>
    </source>
</evidence>
<dbReference type="PANTHER" id="PTHR31410">
    <property type="entry name" value="TRANSMEMBRANE PROTEIN 246"/>
    <property type="match status" value="1"/>
</dbReference>
<accession>A0A9W8YE15</accession>
<gene>
    <name evidence="2" type="ORF">N0V83_001809</name>
</gene>
<sequence>MAPDTLGRLSTCEDALRIRVRAKFMGWQSHNLHFSALNHSPLGDAKAIPHLSDHRRLPSMYFSTRLTTAIAAVVGIIFLYTITSISARDPTSIFFNPSKGYAPRYSTVRRQQAEAFITAFNPASVVKAGDEKQRKLCVGIPSFKREDAQYLPDALGSLLEGLTPEERQEIYLMVFIAHSKPATHPSYNEEWLSGLADKVLTYDFGADRLQYIVDMENKGGKFDEKGLFDYSLLLEKCTEQFTPYIAIFEDDTIAMDGWYHRTIAAIHEAEQQAALRRAKPDFLYLRLFYTEEFLGWHAQYWYRYLFNCIGIALIPTLAIFLVRYTQPTTKLSLRLMTRRTFVYIYGTLAVLILIFFALGRMTMRPLSNGVREMPKFGCCSQAFVFPNTKATELVSYFKERHVGYMDVLTEDFANERGELRYAVTPSVVQHVGRKSSKGDDYGPMSKWGLSVAEKIWNFRFEKFDWEALKKEHEEVTRLRKEGANDAQTS</sequence>
<evidence type="ECO:0008006" key="4">
    <source>
        <dbReference type="Google" id="ProtNLM"/>
    </source>
</evidence>
<comment type="caution">
    <text evidence="2">The sequence shown here is derived from an EMBL/GenBank/DDBJ whole genome shotgun (WGS) entry which is preliminary data.</text>
</comment>
<feature type="transmembrane region" description="Helical" evidence="1">
    <location>
        <begin position="60"/>
        <end position="82"/>
    </location>
</feature>
<dbReference type="EMBL" id="JAPEUY010000003">
    <property type="protein sequence ID" value="KAJ4374733.1"/>
    <property type="molecule type" value="Genomic_DNA"/>
</dbReference>
<dbReference type="CDD" id="cd22189">
    <property type="entry name" value="PGAP4-like_fungal"/>
    <property type="match status" value="1"/>
</dbReference>
<dbReference type="GO" id="GO:0006506">
    <property type="term" value="P:GPI anchor biosynthetic process"/>
    <property type="evidence" value="ECO:0007669"/>
    <property type="project" value="InterPro"/>
</dbReference>
<dbReference type="Proteomes" id="UP001140560">
    <property type="component" value="Unassembled WGS sequence"/>
</dbReference>
<keyword evidence="1" id="KW-0812">Transmembrane</keyword>
<keyword evidence="1" id="KW-1133">Transmembrane helix</keyword>
<feature type="transmembrane region" description="Helical" evidence="1">
    <location>
        <begin position="342"/>
        <end position="363"/>
    </location>
</feature>
<reference evidence="2" key="1">
    <citation type="submission" date="2022-10" db="EMBL/GenBank/DDBJ databases">
        <title>Tapping the CABI collections for fungal endophytes: first genome assemblies for Collariella, Neodidymelliopsis, Ascochyta clinopodiicola, Didymella pomorum, Didymosphaeria variabile, Neocosmospora piperis and Neocucurbitaria cava.</title>
        <authorList>
            <person name="Hill R."/>
        </authorList>
    </citation>
    <scope>NUCLEOTIDE SEQUENCE</scope>
    <source>
        <strain evidence="2">IMI 356814</strain>
    </source>
</reference>